<evidence type="ECO:0000259" key="2">
    <source>
        <dbReference type="PROSITE" id="PS51737"/>
    </source>
</evidence>
<sequence>MKAIAYSYRDPLLDSSTQSVLPSTQEIEIAGLYEDWGERSAWQQVLAACDCEPPACVLVRSPSELGTSAAEVDAAIAQLTLRGVALALLEPDGTVRKLPLGDRATRAAIAQWQDEQKRQQLLRGHARRRLQAQPPPGKAPYGYRRGRDRYGLDRSTAPVVKEFCDRFLLYGSLRGAVRYLEAKFGKKISVATGRRWLTHPVYRGDLLYKTGEIVPDAHIAILSRDEAAQIDRLMKRNRRLPPRAASAPHSLAGLVICSTCKQGLGIARVKGRNRQQAYLYLRAARCPRQPTCRSLPYQAVLDRAIVKICEELPPAIAQLQSPDTAALQVAIAAQVERKQQALAQLPVLEQQEILDADTAALRRARLHAEIAALYDRRAQLPPPNLSAIAREVALPQFWYDLSETERRFYLREFLRHIEVLRPESGVWELRLAFVF</sequence>
<dbReference type="PANTHER" id="PTHR30461">
    <property type="entry name" value="DNA-INVERTASE FROM LAMBDOID PROPHAGE"/>
    <property type="match status" value="1"/>
</dbReference>
<dbReference type="PATRIC" id="fig|582515.4.peg.2353"/>
<comment type="caution">
    <text evidence="3">The sequence shown here is derived from an EMBL/GenBank/DDBJ whole genome shotgun (WGS) entry which is preliminary data.</text>
</comment>
<dbReference type="Proteomes" id="UP000016960">
    <property type="component" value="Unassembled WGS sequence"/>
</dbReference>
<dbReference type="EMBL" id="ASSJ01000049">
    <property type="protein sequence ID" value="ERN41510.1"/>
    <property type="molecule type" value="Genomic_DNA"/>
</dbReference>
<dbReference type="OrthoDB" id="445127at2"/>
<evidence type="ECO:0000313" key="4">
    <source>
        <dbReference type="Proteomes" id="UP000016960"/>
    </source>
</evidence>
<organism evidence="3 4">
    <name type="scientific">Rubidibacter lacunae KORDI 51-2</name>
    <dbReference type="NCBI Taxonomy" id="582515"/>
    <lineage>
        <taxon>Bacteria</taxon>
        <taxon>Bacillati</taxon>
        <taxon>Cyanobacteriota</taxon>
        <taxon>Cyanophyceae</taxon>
        <taxon>Oscillatoriophycideae</taxon>
        <taxon>Chroococcales</taxon>
        <taxon>Aphanothecaceae</taxon>
        <taxon>Rubidibacter</taxon>
    </lineage>
</organism>
<feature type="domain" description="Recombinase" evidence="2">
    <location>
        <begin position="140"/>
        <end position="240"/>
    </location>
</feature>
<dbReference type="PROSITE" id="PS51737">
    <property type="entry name" value="RECOMBINASE_DNA_BIND"/>
    <property type="match status" value="1"/>
</dbReference>
<dbReference type="eggNOG" id="COG1961">
    <property type="taxonomic scope" value="Bacteria"/>
</dbReference>
<protein>
    <submittedName>
        <fullName evidence="3">Site-specific recombinase, DNA invertase Pin-like protein</fullName>
    </submittedName>
</protein>
<comment type="similarity">
    <text evidence="1">Belongs to the site-specific recombinase resolvase family.</text>
</comment>
<dbReference type="InterPro" id="IPR050639">
    <property type="entry name" value="SSR_resolvase"/>
</dbReference>
<dbReference type="PANTHER" id="PTHR30461:SF26">
    <property type="entry name" value="RESOLVASE HOMOLOG YNEB"/>
    <property type="match status" value="1"/>
</dbReference>
<keyword evidence="4" id="KW-1185">Reference proteome</keyword>
<dbReference type="InParanoid" id="U5DP80"/>
<dbReference type="InterPro" id="IPR038109">
    <property type="entry name" value="DNA_bind_recomb_sf"/>
</dbReference>
<dbReference type="GO" id="GO:0003677">
    <property type="term" value="F:DNA binding"/>
    <property type="evidence" value="ECO:0007669"/>
    <property type="project" value="InterPro"/>
</dbReference>
<evidence type="ECO:0000313" key="3">
    <source>
        <dbReference type="EMBL" id="ERN41510.1"/>
    </source>
</evidence>
<dbReference type="STRING" id="582515.KR51_00020900"/>
<dbReference type="RefSeq" id="WP_022607094.1">
    <property type="nucleotide sequence ID" value="NZ_ASSJ01000049.1"/>
</dbReference>
<accession>U5DP80</accession>
<gene>
    <name evidence="3" type="ORF">KR51_00020900</name>
</gene>
<dbReference type="GO" id="GO:0000150">
    <property type="term" value="F:DNA strand exchange activity"/>
    <property type="evidence" value="ECO:0007669"/>
    <property type="project" value="InterPro"/>
</dbReference>
<dbReference type="InterPro" id="IPR011109">
    <property type="entry name" value="DNA_bind_recombinase_dom"/>
</dbReference>
<reference evidence="3 4" key="1">
    <citation type="submission" date="2013-05" db="EMBL/GenBank/DDBJ databases">
        <title>Draft genome sequence of Rubidibacter lacunae KORDI 51-2.</title>
        <authorList>
            <person name="Choi D.H."/>
            <person name="Noh J.H."/>
            <person name="Kwon K.-K."/>
            <person name="Lee J.-H."/>
            <person name="Ryu J.-Y."/>
        </authorList>
    </citation>
    <scope>NUCLEOTIDE SEQUENCE [LARGE SCALE GENOMIC DNA]</scope>
    <source>
        <strain evidence="3 4">KORDI 51-2</strain>
    </source>
</reference>
<evidence type="ECO:0000256" key="1">
    <source>
        <dbReference type="ARBA" id="ARBA00009913"/>
    </source>
</evidence>
<proteinExistence type="inferred from homology"/>
<name>U5DP80_9CHRO</name>
<dbReference type="Pfam" id="PF07508">
    <property type="entry name" value="Recombinase"/>
    <property type="match status" value="1"/>
</dbReference>
<dbReference type="AlphaFoldDB" id="U5DP80"/>
<dbReference type="Gene3D" id="3.90.1750.20">
    <property type="entry name" value="Putative Large Serine Recombinase, Chain B, Domain 2"/>
    <property type="match status" value="1"/>
</dbReference>